<dbReference type="Proteomes" id="UP000192247">
    <property type="component" value="Unassembled WGS sequence"/>
</dbReference>
<accession>A0A1V9Y0C9</accession>
<dbReference type="AlphaFoldDB" id="A0A1V9Y0C9"/>
<dbReference type="OrthoDB" id="2417221at2759"/>
<reference evidence="1 2" key="1">
    <citation type="journal article" date="2017" name="Gigascience">
        <title>Draft genome of the honey bee ectoparasitic mite, Tropilaelaps mercedesae, is shaped by the parasitic life history.</title>
        <authorList>
            <person name="Dong X."/>
            <person name="Armstrong S.D."/>
            <person name="Xia D."/>
            <person name="Makepeace B.L."/>
            <person name="Darby A.C."/>
            <person name="Kadowaki T."/>
        </authorList>
    </citation>
    <scope>NUCLEOTIDE SEQUENCE [LARGE SCALE GENOMIC DNA]</scope>
    <source>
        <strain evidence="1">Wuxi-XJTLU</strain>
    </source>
</reference>
<dbReference type="InterPro" id="IPR036236">
    <property type="entry name" value="Znf_C2H2_sf"/>
</dbReference>
<comment type="caution">
    <text evidence="1">The sequence shown here is derived from an EMBL/GenBank/DDBJ whole genome shotgun (WGS) entry which is preliminary data.</text>
</comment>
<dbReference type="SUPFAM" id="SSF57667">
    <property type="entry name" value="beta-beta-alpha zinc fingers"/>
    <property type="match status" value="1"/>
</dbReference>
<evidence type="ECO:0000313" key="1">
    <source>
        <dbReference type="EMBL" id="OQR79171.1"/>
    </source>
</evidence>
<keyword evidence="2" id="KW-1185">Reference proteome</keyword>
<protein>
    <submittedName>
        <fullName evidence="1">Uncharacterized protein</fullName>
    </submittedName>
</protein>
<sequence>MGGGGRKINCDFCNVSYPANAEARRTHNRGSRHCRLRSQFYDRSMRRAPKKETKYIKKRLMALPVNSLTTAYWITENLNIPAGIRMLLRPQISLQQQTIMSTTMLLQIPRQQSAPICPNANITFFGASTHRGKSQMQKHHRNVSKVGSAWSSAAIVSHRNTTNCTFEPPLFSAP</sequence>
<name>A0A1V9Y0C9_9ACAR</name>
<proteinExistence type="predicted"/>
<evidence type="ECO:0000313" key="2">
    <source>
        <dbReference type="Proteomes" id="UP000192247"/>
    </source>
</evidence>
<organism evidence="1 2">
    <name type="scientific">Tropilaelaps mercedesae</name>
    <dbReference type="NCBI Taxonomy" id="418985"/>
    <lineage>
        <taxon>Eukaryota</taxon>
        <taxon>Metazoa</taxon>
        <taxon>Ecdysozoa</taxon>
        <taxon>Arthropoda</taxon>
        <taxon>Chelicerata</taxon>
        <taxon>Arachnida</taxon>
        <taxon>Acari</taxon>
        <taxon>Parasitiformes</taxon>
        <taxon>Mesostigmata</taxon>
        <taxon>Gamasina</taxon>
        <taxon>Dermanyssoidea</taxon>
        <taxon>Laelapidae</taxon>
        <taxon>Tropilaelaps</taxon>
    </lineage>
</organism>
<feature type="non-terminal residue" evidence="1">
    <location>
        <position position="174"/>
    </location>
</feature>
<dbReference type="InParanoid" id="A0A1V9Y0C9"/>
<dbReference type="EMBL" id="MNPL01001417">
    <property type="protein sequence ID" value="OQR79171.1"/>
    <property type="molecule type" value="Genomic_DNA"/>
</dbReference>
<gene>
    <name evidence="1" type="ORF">BIW11_05926</name>
</gene>